<evidence type="ECO:0000259" key="1">
    <source>
        <dbReference type="Pfam" id="PF05048"/>
    </source>
</evidence>
<sequence>MSLVGDGPASTLTINPPKALRLARDARKGSRSVHVRGRAPFVPGDGVGLSDRRRQWWDGTHATVTSVDGPIVGLSEPLKRGLAVKEGARIVGVFPGITAARSQDLKVCDLMLRGSRDPEGPWWQDFTYSAVHLVHCFGVRVLNVTAWDWPSDGISVQGGSDAQVAHCQVRLCRGHGFHPGTALYRSVWSHNIAIGNGGDGLYFCGHVRDSVCSDSVFTGNALSGIGGVGHGQDRHNVISNNVCSENGRWGINAWEGVEHVITGNLLRSNSREKSGAYPALRLHNVQRFLVQGNRCADDQDAPTQTRGIVESGDSDWNLVSGNLCVGMAEPVAMVGLNSRAEGNLA</sequence>
<dbReference type="InterPro" id="IPR011050">
    <property type="entry name" value="Pectin_lyase_fold/virulence"/>
</dbReference>
<feature type="domain" description="Periplasmic copper-binding protein NosD beta helix" evidence="1">
    <location>
        <begin position="145"/>
        <end position="277"/>
    </location>
</feature>
<dbReference type="AlphaFoldDB" id="A0A1F6D510"/>
<reference evidence="2 3" key="1">
    <citation type="journal article" date="2016" name="Nat. Commun.">
        <title>Thousands of microbial genomes shed light on interconnected biogeochemical processes in an aquifer system.</title>
        <authorList>
            <person name="Anantharaman K."/>
            <person name="Brown C.T."/>
            <person name="Hug L.A."/>
            <person name="Sharon I."/>
            <person name="Castelle C.J."/>
            <person name="Probst A.J."/>
            <person name="Thomas B.C."/>
            <person name="Singh A."/>
            <person name="Wilkins M.J."/>
            <person name="Karaoz U."/>
            <person name="Brodie E.L."/>
            <person name="Williams K.H."/>
            <person name="Hubbard S.S."/>
            <person name="Banfield J.F."/>
        </authorList>
    </citation>
    <scope>NUCLEOTIDE SEQUENCE [LARGE SCALE GENOMIC DNA]</scope>
    <source>
        <strain evidence="3">RIFCSPLOWO2_12_FULL_64_10</strain>
    </source>
</reference>
<dbReference type="Proteomes" id="UP000178606">
    <property type="component" value="Unassembled WGS sequence"/>
</dbReference>
<name>A0A1F6D510_HANXR</name>
<dbReference type="Pfam" id="PF05048">
    <property type="entry name" value="NosD"/>
    <property type="match status" value="1"/>
</dbReference>
<organism evidence="2 3">
    <name type="scientific">Handelsmanbacteria sp. (strain RIFCSPLOWO2_12_FULL_64_10)</name>
    <dbReference type="NCBI Taxonomy" id="1817868"/>
    <lineage>
        <taxon>Bacteria</taxon>
        <taxon>Candidatus Handelsmaniibacteriota</taxon>
    </lineage>
</organism>
<dbReference type="EMBL" id="MFKF01000032">
    <property type="protein sequence ID" value="OGG56420.1"/>
    <property type="molecule type" value="Genomic_DNA"/>
</dbReference>
<gene>
    <name evidence="2" type="ORF">A3F84_28345</name>
</gene>
<protein>
    <recommendedName>
        <fullName evidence="1">Periplasmic copper-binding protein NosD beta helix domain-containing protein</fullName>
    </recommendedName>
</protein>
<evidence type="ECO:0000313" key="2">
    <source>
        <dbReference type="EMBL" id="OGG56420.1"/>
    </source>
</evidence>
<proteinExistence type="predicted"/>
<dbReference type="Gene3D" id="2.160.20.10">
    <property type="entry name" value="Single-stranded right-handed beta-helix, Pectin lyase-like"/>
    <property type="match status" value="1"/>
</dbReference>
<dbReference type="SUPFAM" id="SSF51126">
    <property type="entry name" value="Pectin lyase-like"/>
    <property type="match status" value="1"/>
</dbReference>
<accession>A0A1F6D510</accession>
<evidence type="ECO:0000313" key="3">
    <source>
        <dbReference type="Proteomes" id="UP000178606"/>
    </source>
</evidence>
<dbReference type="InterPro" id="IPR007742">
    <property type="entry name" value="NosD_dom"/>
</dbReference>
<comment type="caution">
    <text evidence="2">The sequence shown here is derived from an EMBL/GenBank/DDBJ whole genome shotgun (WGS) entry which is preliminary data.</text>
</comment>
<dbReference type="InterPro" id="IPR012334">
    <property type="entry name" value="Pectin_lyas_fold"/>
</dbReference>